<gene>
    <name evidence="1" type="ORF">LCGC14_2776020</name>
</gene>
<proteinExistence type="predicted"/>
<accession>A0A0F8YUL4</accession>
<reference evidence="1" key="1">
    <citation type="journal article" date="2015" name="Nature">
        <title>Complex archaea that bridge the gap between prokaryotes and eukaryotes.</title>
        <authorList>
            <person name="Spang A."/>
            <person name="Saw J.H."/>
            <person name="Jorgensen S.L."/>
            <person name="Zaremba-Niedzwiedzka K."/>
            <person name="Martijn J."/>
            <person name="Lind A.E."/>
            <person name="van Eijk R."/>
            <person name="Schleper C."/>
            <person name="Guy L."/>
            <person name="Ettema T.J."/>
        </authorList>
    </citation>
    <scope>NUCLEOTIDE SEQUENCE</scope>
</reference>
<name>A0A0F8YUL4_9ZZZZ</name>
<protein>
    <submittedName>
        <fullName evidence="1">Uncharacterized protein</fullName>
    </submittedName>
</protein>
<dbReference type="AlphaFoldDB" id="A0A0F8YUL4"/>
<evidence type="ECO:0000313" key="1">
    <source>
        <dbReference type="EMBL" id="KKK85168.1"/>
    </source>
</evidence>
<organism evidence="1">
    <name type="scientific">marine sediment metagenome</name>
    <dbReference type="NCBI Taxonomy" id="412755"/>
    <lineage>
        <taxon>unclassified sequences</taxon>
        <taxon>metagenomes</taxon>
        <taxon>ecological metagenomes</taxon>
    </lineage>
</organism>
<dbReference type="EMBL" id="LAZR01051436">
    <property type="protein sequence ID" value="KKK85168.1"/>
    <property type="molecule type" value="Genomic_DNA"/>
</dbReference>
<sequence>YKYEIKCLIETKSVAERAWNNVLGKPLKLIFESNDGYIKIINIKNGRFRIKDI</sequence>
<feature type="non-terminal residue" evidence="1">
    <location>
        <position position="1"/>
    </location>
</feature>
<comment type="caution">
    <text evidence="1">The sequence shown here is derived from an EMBL/GenBank/DDBJ whole genome shotgun (WGS) entry which is preliminary data.</text>
</comment>